<name>A0AAN6NHJ6_9PEZI</name>
<comment type="caution">
    <text evidence="2">The sequence shown here is derived from an EMBL/GenBank/DDBJ whole genome shotgun (WGS) entry which is preliminary data.</text>
</comment>
<feature type="compositionally biased region" description="Basic and acidic residues" evidence="1">
    <location>
        <begin position="69"/>
        <end position="105"/>
    </location>
</feature>
<accession>A0AAN6NHJ6</accession>
<evidence type="ECO:0000313" key="2">
    <source>
        <dbReference type="EMBL" id="KAK3945940.1"/>
    </source>
</evidence>
<sequence>MYSYRGRAGPSKSTPANVQCQKCLKRGHYSYECKATTQERPYIARPTRTQQLLNPKLAPKLTTETLNPLEKKKGIADEELAKKEAERKRARSLEEEEPRGSPSREHRSRSVSSADSVSSYSTRSPSPRPSNARRSPSPRRERSRDSHYRSVAREQSYRSQIPVQSHSSRRPPADDSHKQRQSREPIPRDEGYRYDRGAEPDDSMRYGRSHSPPPPPPRRDYSRSRSRSRSPSRSPPRRQQPPGSGRYRDRDDYRPQRRDGPPRPPPRRQEPPPPPRERSLSPFSKRLALTQAMNRGGSGGR</sequence>
<dbReference type="Pfam" id="PF13917">
    <property type="entry name" value="zf-CCHC_3"/>
    <property type="match status" value="1"/>
</dbReference>
<evidence type="ECO:0000313" key="3">
    <source>
        <dbReference type="Proteomes" id="UP001303473"/>
    </source>
</evidence>
<evidence type="ECO:0000256" key="1">
    <source>
        <dbReference type="SAM" id="MobiDB-lite"/>
    </source>
</evidence>
<keyword evidence="3" id="KW-1185">Reference proteome</keyword>
<protein>
    <submittedName>
        <fullName evidence="2">Zinc knuckle-domain-containing protein</fullName>
    </submittedName>
</protein>
<dbReference type="Proteomes" id="UP001303473">
    <property type="component" value="Unassembled WGS sequence"/>
</dbReference>
<dbReference type="AlphaFoldDB" id="A0AAN6NHJ6"/>
<feature type="compositionally biased region" description="Polar residues" evidence="1">
    <location>
        <begin position="157"/>
        <end position="166"/>
    </location>
</feature>
<feature type="compositionally biased region" description="Basic and acidic residues" evidence="1">
    <location>
        <begin position="246"/>
        <end position="279"/>
    </location>
</feature>
<feature type="region of interest" description="Disordered" evidence="1">
    <location>
        <begin position="36"/>
        <end position="301"/>
    </location>
</feature>
<dbReference type="EMBL" id="MU853753">
    <property type="protein sequence ID" value="KAK3945940.1"/>
    <property type="molecule type" value="Genomic_DNA"/>
</dbReference>
<feature type="compositionally biased region" description="Basic and acidic residues" evidence="1">
    <location>
        <begin position="171"/>
        <end position="205"/>
    </location>
</feature>
<gene>
    <name evidence="2" type="ORF">QBC46DRAFT_370378</name>
</gene>
<organism evidence="2 3">
    <name type="scientific">Diplogelasinospora grovesii</name>
    <dbReference type="NCBI Taxonomy" id="303347"/>
    <lineage>
        <taxon>Eukaryota</taxon>
        <taxon>Fungi</taxon>
        <taxon>Dikarya</taxon>
        <taxon>Ascomycota</taxon>
        <taxon>Pezizomycotina</taxon>
        <taxon>Sordariomycetes</taxon>
        <taxon>Sordariomycetidae</taxon>
        <taxon>Sordariales</taxon>
        <taxon>Diplogelasinosporaceae</taxon>
        <taxon>Diplogelasinospora</taxon>
    </lineage>
</organism>
<feature type="compositionally biased region" description="Basic and acidic residues" evidence="1">
    <location>
        <begin position="138"/>
        <end position="156"/>
    </location>
</feature>
<feature type="compositionally biased region" description="Low complexity" evidence="1">
    <location>
        <begin position="110"/>
        <end position="135"/>
    </location>
</feature>
<proteinExistence type="predicted"/>
<reference evidence="3" key="1">
    <citation type="journal article" date="2023" name="Mol. Phylogenet. Evol.">
        <title>Genome-scale phylogeny and comparative genomics of the fungal order Sordariales.</title>
        <authorList>
            <person name="Hensen N."/>
            <person name="Bonometti L."/>
            <person name="Westerberg I."/>
            <person name="Brannstrom I.O."/>
            <person name="Guillou S."/>
            <person name="Cros-Aarteil S."/>
            <person name="Calhoun S."/>
            <person name="Haridas S."/>
            <person name="Kuo A."/>
            <person name="Mondo S."/>
            <person name="Pangilinan J."/>
            <person name="Riley R."/>
            <person name="LaButti K."/>
            <person name="Andreopoulos B."/>
            <person name="Lipzen A."/>
            <person name="Chen C."/>
            <person name="Yan M."/>
            <person name="Daum C."/>
            <person name="Ng V."/>
            <person name="Clum A."/>
            <person name="Steindorff A."/>
            <person name="Ohm R.A."/>
            <person name="Martin F."/>
            <person name="Silar P."/>
            <person name="Natvig D.O."/>
            <person name="Lalanne C."/>
            <person name="Gautier V."/>
            <person name="Ament-Velasquez S.L."/>
            <person name="Kruys A."/>
            <person name="Hutchinson M.I."/>
            <person name="Powell A.J."/>
            <person name="Barry K."/>
            <person name="Miller A.N."/>
            <person name="Grigoriev I.V."/>
            <person name="Debuchy R."/>
            <person name="Gladieux P."/>
            <person name="Hiltunen Thoren M."/>
            <person name="Johannesson H."/>
        </authorList>
    </citation>
    <scope>NUCLEOTIDE SEQUENCE [LARGE SCALE GENOMIC DNA]</scope>
    <source>
        <strain evidence="3">CBS 340.73</strain>
    </source>
</reference>